<evidence type="ECO:0000313" key="2">
    <source>
        <dbReference type="Proteomes" id="UP001396334"/>
    </source>
</evidence>
<sequence length="98" mass="11332">MNLWYVPKHPTMPVVYCCLSSYQALEDEFTLVSAPSWCQPVPFSPSSSYVSEVMKSNITCKLYETTFIREMVKRGTNLHGKQGKLKRMQTDMEPMYPI</sequence>
<comment type="caution">
    <text evidence="1">The sequence shown here is derived from an EMBL/GenBank/DDBJ whole genome shotgun (WGS) entry which is preliminary data.</text>
</comment>
<name>A0ABR2TTT8_9ROSI</name>
<organism evidence="1 2">
    <name type="scientific">Hibiscus sabdariffa</name>
    <name type="common">roselle</name>
    <dbReference type="NCBI Taxonomy" id="183260"/>
    <lineage>
        <taxon>Eukaryota</taxon>
        <taxon>Viridiplantae</taxon>
        <taxon>Streptophyta</taxon>
        <taxon>Embryophyta</taxon>
        <taxon>Tracheophyta</taxon>
        <taxon>Spermatophyta</taxon>
        <taxon>Magnoliopsida</taxon>
        <taxon>eudicotyledons</taxon>
        <taxon>Gunneridae</taxon>
        <taxon>Pentapetalae</taxon>
        <taxon>rosids</taxon>
        <taxon>malvids</taxon>
        <taxon>Malvales</taxon>
        <taxon>Malvaceae</taxon>
        <taxon>Malvoideae</taxon>
        <taxon>Hibiscus</taxon>
    </lineage>
</organism>
<dbReference type="Proteomes" id="UP001396334">
    <property type="component" value="Unassembled WGS sequence"/>
</dbReference>
<keyword evidence="2" id="KW-1185">Reference proteome</keyword>
<accession>A0ABR2TTT8</accession>
<reference evidence="1 2" key="1">
    <citation type="journal article" date="2024" name="G3 (Bethesda)">
        <title>Genome assembly of Hibiscus sabdariffa L. provides insights into metabolisms of medicinal natural products.</title>
        <authorList>
            <person name="Kim T."/>
        </authorList>
    </citation>
    <scope>NUCLEOTIDE SEQUENCE [LARGE SCALE GENOMIC DNA]</scope>
    <source>
        <strain evidence="1">TK-2024</strain>
        <tissue evidence="1">Old leaves</tissue>
    </source>
</reference>
<protein>
    <submittedName>
        <fullName evidence="1">Uncharacterized protein</fullName>
    </submittedName>
</protein>
<dbReference type="EMBL" id="JBBPBN010000004">
    <property type="protein sequence ID" value="KAK9040684.1"/>
    <property type="molecule type" value="Genomic_DNA"/>
</dbReference>
<evidence type="ECO:0000313" key="1">
    <source>
        <dbReference type="EMBL" id="KAK9040684.1"/>
    </source>
</evidence>
<gene>
    <name evidence="1" type="ORF">V6N11_015825</name>
</gene>
<proteinExistence type="predicted"/>